<organism evidence="2 3">
    <name type="scientific">Anabaenopsis elenkinii CCIBt3563</name>
    <dbReference type="NCBI Taxonomy" id="2779889"/>
    <lineage>
        <taxon>Bacteria</taxon>
        <taxon>Bacillati</taxon>
        <taxon>Cyanobacteriota</taxon>
        <taxon>Cyanophyceae</taxon>
        <taxon>Nostocales</taxon>
        <taxon>Nodulariaceae</taxon>
        <taxon>Anabaenopsis</taxon>
    </lineage>
</organism>
<reference evidence="3" key="1">
    <citation type="submission" date="2020-10" db="EMBL/GenBank/DDBJ databases">
        <title>Genome-based taxonomic classification of the species Anabaenopsis elenkinii.</title>
        <authorList>
            <person name="Delbaje E."/>
            <person name="Andreote A.P.D."/>
            <person name="Pellegrinetti T.A."/>
            <person name="Cruz R.B."/>
            <person name="Branco L.H.Z."/>
            <person name="Fiore M.F."/>
        </authorList>
    </citation>
    <scope>NUCLEOTIDE SEQUENCE [LARGE SCALE GENOMIC DNA]</scope>
    <source>
        <strain evidence="3">CCIBt3563</strain>
    </source>
</reference>
<sequence length="639" mass="71440">MLICPQCTFENPSYNKFCQSCGASLTHKVCPECSAEVPVNEQLCHNCGAECGKVWQAIISVTQKGHEDGEFIPREEKAENYQETSPGAGISLSHLTLGSYLDQEQRYQLLEPISDINKAQMWVKVLDCQPYQISPIESILANQTQGLVMPSVEINRVSPLAQAYIALHCQSHLGIPAIHDVWEQDNIQVLLIEDRSHWQCLLDLWVVKTTSNLEILRYLEQMSRLWEALEVVNCRQSLLKLDNLRLDADHKLGLERLYVDALNETKNQVAGKTLTIPQQVLSIQALGEVWQALFIESQRTCFGSLVEILDHLKLGKIQTVAQLRSHLQGMITDLKTPITPIADPIKGDTVAPTILQSYDLPNVFPSMALSSLENAAGTDVGKKRNCNEDYFGIQTKISELELPNQRILEFRGLYILCDGMGGHAGGEVASELAVNTIKDYFDQHWTNQIPTEEEICEAVYLANQAVYELNQQQLRLGLKRMGTTLVMLLIQGTQAAVAHVGDSRLYRLTLHRGLEQVTIDHEVGQREISRGVDASIAYSRSDAYQLTQALGPRNQNAISPDVKFFTITEDSLLLLVSDGLSDNDLLEIYGQNYLIPLLHSDSNLEQGVRELIDLANQYNGHDNITVILVRAKVCPNMNS</sequence>
<dbReference type="SMART" id="SM00332">
    <property type="entry name" value="PP2Cc"/>
    <property type="match status" value="1"/>
</dbReference>
<dbReference type="KEGG" id="aee:IM676_18405"/>
<dbReference type="PROSITE" id="PS51746">
    <property type="entry name" value="PPM_2"/>
    <property type="match status" value="1"/>
</dbReference>
<evidence type="ECO:0000313" key="2">
    <source>
        <dbReference type="EMBL" id="QOV22600.1"/>
    </source>
</evidence>
<proteinExistence type="predicted"/>
<dbReference type="NCBIfam" id="NF011149">
    <property type="entry name" value="PRK14559.1"/>
    <property type="match status" value="1"/>
</dbReference>
<dbReference type="AlphaFoldDB" id="A0A7S6U2A0"/>
<evidence type="ECO:0000313" key="3">
    <source>
        <dbReference type="Proteomes" id="UP000593846"/>
    </source>
</evidence>
<dbReference type="InterPro" id="IPR015655">
    <property type="entry name" value="PP2C"/>
</dbReference>
<keyword evidence="3" id="KW-1185">Reference proteome</keyword>
<dbReference type="Proteomes" id="UP000593846">
    <property type="component" value="Chromosome"/>
</dbReference>
<dbReference type="InterPro" id="IPR036457">
    <property type="entry name" value="PPM-type-like_dom_sf"/>
</dbReference>
<dbReference type="SUPFAM" id="SSF81606">
    <property type="entry name" value="PP2C-like"/>
    <property type="match status" value="1"/>
</dbReference>
<name>A0A7S6U2A0_9CYAN</name>
<gene>
    <name evidence="2" type="ORF">IM676_18405</name>
</gene>
<dbReference type="EMBL" id="CP063311">
    <property type="protein sequence ID" value="QOV22600.1"/>
    <property type="molecule type" value="Genomic_DNA"/>
</dbReference>
<accession>A0A7S6U2A0</accession>
<dbReference type="GO" id="GO:0004722">
    <property type="term" value="F:protein serine/threonine phosphatase activity"/>
    <property type="evidence" value="ECO:0007669"/>
    <property type="project" value="InterPro"/>
</dbReference>
<protein>
    <submittedName>
        <fullName evidence="2">Serine/threonine phosphatase</fullName>
    </submittedName>
</protein>
<dbReference type="Pfam" id="PF12773">
    <property type="entry name" value="DZR"/>
    <property type="match status" value="1"/>
</dbReference>
<feature type="domain" description="PPM-type phosphatase" evidence="1">
    <location>
        <begin position="373"/>
        <end position="631"/>
    </location>
</feature>
<dbReference type="PANTHER" id="PTHR47992">
    <property type="entry name" value="PROTEIN PHOSPHATASE"/>
    <property type="match status" value="1"/>
</dbReference>
<dbReference type="Pfam" id="PF13672">
    <property type="entry name" value="PP2C_2"/>
    <property type="match status" value="1"/>
</dbReference>
<dbReference type="CDD" id="cd00143">
    <property type="entry name" value="PP2Cc"/>
    <property type="match status" value="1"/>
</dbReference>
<dbReference type="Gene3D" id="3.60.40.10">
    <property type="entry name" value="PPM-type phosphatase domain"/>
    <property type="match status" value="1"/>
</dbReference>
<dbReference type="SMART" id="SM00331">
    <property type="entry name" value="PP2C_SIG"/>
    <property type="match status" value="1"/>
</dbReference>
<evidence type="ECO:0000259" key="1">
    <source>
        <dbReference type="PROSITE" id="PS51746"/>
    </source>
</evidence>
<dbReference type="InterPro" id="IPR025874">
    <property type="entry name" value="DZR"/>
</dbReference>
<dbReference type="RefSeq" id="WP_200988222.1">
    <property type="nucleotide sequence ID" value="NZ_CP063311.1"/>
</dbReference>
<dbReference type="InterPro" id="IPR001932">
    <property type="entry name" value="PPM-type_phosphatase-like_dom"/>
</dbReference>